<comment type="subcellular location">
    <subcellularLocation>
        <location evidence="1">Cell membrane</location>
        <topology evidence="1">Multi-pass membrane protein</topology>
    </subcellularLocation>
</comment>
<dbReference type="InterPro" id="IPR051084">
    <property type="entry name" value="H+-coupled_symporters"/>
</dbReference>
<dbReference type="EMBL" id="UOET01000270">
    <property type="protein sequence ID" value="VAW28653.1"/>
    <property type="molecule type" value="Genomic_DNA"/>
</dbReference>
<name>A0A3B0UK03_9ZZZZ</name>
<dbReference type="InterPro" id="IPR036259">
    <property type="entry name" value="MFS_trans_sf"/>
</dbReference>
<evidence type="ECO:0000256" key="8">
    <source>
        <dbReference type="SAM" id="Phobius"/>
    </source>
</evidence>
<keyword evidence="6 8" id="KW-1133">Transmembrane helix</keyword>
<evidence type="ECO:0000256" key="3">
    <source>
        <dbReference type="ARBA" id="ARBA00022475"/>
    </source>
</evidence>
<dbReference type="Pfam" id="PF00083">
    <property type="entry name" value="Sugar_tr"/>
    <property type="match status" value="1"/>
</dbReference>
<organism evidence="10">
    <name type="scientific">hydrothermal vent metagenome</name>
    <dbReference type="NCBI Taxonomy" id="652676"/>
    <lineage>
        <taxon>unclassified sequences</taxon>
        <taxon>metagenomes</taxon>
        <taxon>ecological metagenomes</taxon>
    </lineage>
</organism>
<evidence type="ECO:0000256" key="4">
    <source>
        <dbReference type="ARBA" id="ARBA00022692"/>
    </source>
</evidence>
<feature type="transmembrane region" description="Helical" evidence="8">
    <location>
        <begin position="86"/>
        <end position="104"/>
    </location>
</feature>
<dbReference type="InterPro" id="IPR005829">
    <property type="entry name" value="Sugar_transporter_CS"/>
</dbReference>
<dbReference type="SUPFAM" id="SSF103473">
    <property type="entry name" value="MFS general substrate transporter"/>
    <property type="match status" value="1"/>
</dbReference>
<dbReference type="PANTHER" id="PTHR43528">
    <property type="entry name" value="ALPHA-KETOGLUTARATE PERMEASE"/>
    <property type="match status" value="1"/>
</dbReference>
<dbReference type="AlphaFoldDB" id="A0A3B0UK03"/>
<keyword evidence="2" id="KW-0813">Transport</keyword>
<dbReference type="GO" id="GO:0015293">
    <property type="term" value="F:symporter activity"/>
    <property type="evidence" value="ECO:0007669"/>
    <property type="project" value="UniProtKB-KW"/>
</dbReference>
<keyword evidence="4 8" id="KW-0812">Transmembrane</keyword>
<evidence type="ECO:0000256" key="1">
    <source>
        <dbReference type="ARBA" id="ARBA00004651"/>
    </source>
</evidence>
<dbReference type="PROSITE" id="PS00217">
    <property type="entry name" value="SUGAR_TRANSPORT_2"/>
    <property type="match status" value="1"/>
</dbReference>
<dbReference type="InterPro" id="IPR005828">
    <property type="entry name" value="MFS_sugar_transport-like"/>
</dbReference>
<keyword evidence="5" id="KW-0769">Symport</keyword>
<dbReference type="PROSITE" id="PS50850">
    <property type="entry name" value="MFS"/>
    <property type="match status" value="1"/>
</dbReference>
<dbReference type="Gene3D" id="1.20.1250.20">
    <property type="entry name" value="MFS general substrate transporter like domains"/>
    <property type="match status" value="1"/>
</dbReference>
<gene>
    <name evidence="10" type="ORF">MNBD_BACTEROID07-602</name>
</gene>
<feature type="domain" description="Major facilitator superfamily (MFS) profile" evidence="9">
    <location>
        <begin position="14"/>
        <end position="162"/>
    </location>
</feature>
<keyword evidence="3" id="KW-1003">Cell membrane</keyword>
<keyword evidence="7 8" id="KW-0472">Membrane</keyword>
<accession>A0A3B0UK03</accession>
<sequence length="162" mass="17829">MEKDTLRPINDRRSLIAGFSGNILEWYDFTVYGFFATIIGAQFFPEEDKIVQLISAFGVFAAGYLMRPIGGIIFGHIGDRQGRKKALLISILMMAIPTTLIGFLPTYASIGWYSALLLIILRLLQGLSVGGEFTGSISFLVEKAPKGKRGFFGSWTTFGVFG</sequence>
<proteinExistence type="predicted"/>
<feature type="non-terminal residue" evidence="10">
    <location>
        <position position="162"/>
    </location>
</feature>
<evidence type="ECO:0000256" key="7">
    <source>
        <dbReference type="ARBA" id="ARBA00023136"/>
    </source>
</evidence>
<reference evidence="10" key="1">
    <citation type="submission" date="2018-06" db="EMBL/GenBank/DDBJ databases">
        <authorList>
            <person name="Zhirakovskaya E."/>
        </authorList>
    </citation>
    <scope>NUCLEOTIDE SEQUENCE</scope>
</reference>
<dbReference type="PANTHER" id="PTHR43528:SF1">
    <property type="entry name" value="ALPHA-KETOGLUTARATE PERMEASE"/>
    <property type="match status" value="1"/>
</dbReference>
<protein>
    <submittedName>
        <fullName evidence="10">L-Proline/Glycine betaine transporter ProP</fullName>
    </submittedName>
</protein>
<evidence type="ECO:0000256" key="6">
    <source>
        <dbReference type="ARBA" id="ARBA00022989"/>
    </source>
</evidence>
<feature type="transmembrane region" description="Helical" evidence="8">
    <location>
        <begin position="110"/>
        <end position="141"/>
    </location>
</feature>
<evidence type="ECO:0000256" key="2">
    <source>
        <dbReference type="ARBA" id="ARBA00022448"/>
    </source>
</evidence>
<evidence type="ECO:0000313" key="10">
    <source>
        <dbReference type="EMBL" id="VAW28653.1"/>
    </source>
</evidence>
<dbReference type="InterPro" id="IPR020846">
    <property type="entry name" value="MFS_dom"/>
</dbReference>
<dbReference type="GO" id="GO:0005886">
    <property type="term" value="C:plasma membrane"/>
    <property type="evidence" value="ECO:0007669"/>
    <property type="project" value="UniProtKB-SubCell"/>
</dbReference>
<evidence type="ECO:0000259" key="9">
    <source>
        <dbReference type="PROSITE" id="PS50850"/>
    </source>
</evidence>
<feature type="transmembrane region" description="Helical" evidence="8">
    <location>
        <begin position="21"/>
        <end position="44"/>
    </location>
</feature>
<evidence type="ECO:0000256" key="5">
    <source>
        <dbReference type="ARBA" id="ARBA00022847"/>
    </source>
</evidence>
<feature type="transmembrane region" description="Helical" evidence="8">
    <location>
        <begin position="50"/>
        <end position="74"/>
    </location>
</feature>